<dbReference type="AlphaFoldDB" id="A0A2S9YAF9"/>
<dbReference type="RefSeq" id="WP_146158225.1">
    <property type="nucleotide sequence ID" value="NZ_PVNL01000113.1"/>
</dbReference>
<reference evidence="1 2" key="1">
    <citation type="submission" date="2018-03" db="EMBL/GenBank/DDBJ databases">
        <title>Draft Genome Sequences of the Obligatory Marine Myxobacteria Enhygromyxa salina SWB007.</title>
        <authorList>
            <person name="Poehlein A."/>
            <person name="Moghaddam J.A."/>
            <person name="Harms H."/>
            <person name="Alanjari M."/>
            <person name="Koenig G.M."/>
            <person name="Daniel R."/>
            <person name="Schaeberle T.F."/>
        </authorList>
    </citation>
    <scope>NUCLEOTIDE SEQUENCE [LARGE SCALE GENOMIC DNA]</scope>
    <source>
        <strain evidence="1 2">SWB007</strain>
    </source>
</reference>
<proteinExistence type="predicted"/>
<protein>
    <recommendedName>
        <fullName evidence="3">Transposase</fullName>
    </recommendedName>
</protein>
<comment type="caution">
    <text evidence="1">The sequence shown here is derived from an EMBL/GenBank/DDBJ whole genome shotgun (WGS) entry which is preliminary data.</text>
</comment>
<name>A0A2S9YAF9_9BACT</name>
<dbReference type="Proteomes" id="UP000238823">
    <property type="component" value="Unassembled WGS sequence"/>
</dbReference>
<evidence type="ECO:0000313" key="1">
    <source>
        <dbReference type="EMBL" id="PRQ02085.1"/>
    </source>
</evidence>
<sequence length="51" mass="5620">MVSSDHYGVGAPDSSLRLDVHFHCLVLDGVYVRDGTLSCSTRSTSLRDWAH</sequence>
<organism evidence="1 2">
    <name type="scientific">Enhygromyxa salina</name>
    <dbReference type="NCBI Taxonomy" id="215803"/>
    <lineage>
        <taxon>Bacteria</taxon>
        <taxon>Pseudomonadati</taxon>
        <taxon>Myxococcota</taxon>
        <taxon>Polyangia</taxon>
        <taxon>Nannocystales</taxon>
        <taxon>Nannocystaceae</taxon>
        <taxon>Enhygromyxa</taxon>
    </lineage>
</organism>
<gene>
    <name evidence="1" type="ORF">ENSA7_55920</name>
</gene>
<dbReference type="EMBL" id="PVNL01000113">
    <property type="protein sequence ID" value="PRQ02085.1"/>
    <property type="molecule type" value="Genomic_DNA"/>
</dbReference>
<evidence type="ECO:0008006" key="3">
    <source>
        <dbReference type="Google" id="ProtNLM"/>
    </source>
</evidence>
<accession>A0A2S9YAF9</accession>
<evidence type="ECO:0000313" key="2">
    <source>
        <dbReference type="Proteomes" id="UP000238823"/>
    </source>
</evidence>